<name>X0TDH0_9ZZZZ</name>
<gene>
    <name evidence="1" type="ORF">S01H1_07163</name>
</gene>
<dbReference type="AlphaFoldDB" id="X0TDH0"/>
<reference evidence="1" key="1">
    <citation type="journal article" date="2014" name="Front. Microbiol.">
        <title>High frequency of phylogenetically diverse reductive dehalogenase-homologous genes in deep subseafloor sedimentary metagenomes.</title>
        <authorList>
            <person name="Kawai M."/>
            <person name="Futagami T."/>
            <person name="Toyoda A."/>
            <person name="Takaki Y."/>
            <person name="Nishi S."/>
            <person name="Hori S."/>
            <person name="Arai W."/>
            <person name="Tsubouchi T."/>
            <person name="Morono Y."/>
            <person name="Uchiyama I."/>
            <person name="Ito T."/>
            <person name="Fujiyama A."/>
            <person name="Inagaki F."/>
            <person name="Takami H."/>
        </authorList>
    </citation>
    <scope>NUCLEOTIDE SEQUENCE</scope>
    <source>
        <strain evidence="1">Expedition CK06-06</strain>
    </source>
</reference>
<evidence type="ECO:0000313" key="1">
    <source>
        <dbReference type="EMBL" id="GAF85356.1"/>
    </source>
</evidence>
<organism evidence="1">
    <name type="scientific">marine sediment metagenome</name>
    <dbReference type="NCBI Taxonomy" id="412755"/>
    <lineage>
        <taxon>unclassified sequences</taxon>
        <taxon>metagenomes</taxon>
        <taxon>ecological metagenomes</taxon>
    </lineage>
</organism>
<sequence length="171" mass="19053">DEIFTGFPNPDLFLHDAPAEKVPIVAVYFYGKNTDSLGYEELIRREDVGVAPVVRRDITSLANLEVNCDIYVLAAKKYEVIGTAAWEAYVEQIMRIVCTHSEIINTQDTIITWELGNFDIPGEVMYAQDRRLSLGIIETLLTGKLVVPPPVAGQITEIVPHLDDFTPVPPP</sequence>
<protein>
    <submittedName>
        <fullName evidence="1">Uncharacterized protein</fullName>
    </submittedName>
</protein>
<comment type="caution">
    <text evidence="1">The sequence shown here is derived from an EMBL/GenBank/DDBJ whole genome shotgun (WGS) entry which is preliminary data.</text>
</comment>
<proteinExistence type="predicted"/>
<feature type="non-terminal residue" evidence="1">
    <location>
        <position position="1"/>
    </location>
</feature>
<accession>X0TDH0</accession>
<dbReference type="EMBL" id="BARS01003694">
    <property type="protein sequence ID" value="GAF85356.1"/>
    <property type="molecule type" value="Genomic_DNA"/>
</dbReference>